<proteinExistence type="predicted"/>
<evidence type="ECO:0000256" key="1">
    <source>
        <dbReference type="ARBA" id="ARBA00022553"/>
    </source>
</evidence>
<reference evidence="2" key="1">
    <citation type="submission" date="2018-05" db="EMBL/GenBank/DDBJ databases">
        <authorList>
            <person name="Lanie J.A."/>
            <person name="Ng W.-L."/>
            <person name="Kazmierczak K.M."/>
            <person name="Andrzejewski T.M."/>
            <person name="Davidsen T.M."/>
            <person name="Wayne K.J."/>
            <person name="Tettelin H."/>
            <person name="Glass J.I."/>
            <person name="Rusch D."/>
            <person name="Podicherti R."/>
            <person name="Tsui H.-C.T."/>
            <person name="Winkler M.E."/>
        </authorList>
    </citation>
    <scope>NUCLEOTIDE SEQUENCE</scope>
</reference>
<dbReference type="EMBL" id="UINC01090685">
    <property type="protein sequence ID" value="SVC42848.1"/>
    <property type="molecule type" value="Genomic_DNA"/>
</dbReference>
<dbReference type="InterPro" id="IPR015943">
    <property type="entry name" value="WD40/YVTN_repeat-like_dom_sf"/>
</dbReference>
<dbReference type="Gene3D" id="2.130.10.10">
    <property type="entry name" value="YVTN repeat-like/Quinoprotein amine dehydrogenase"/>
    <property type="match status" value="4"/>
</dbReference>
<dbReference type="GO" id="GO:0000155">
    <property type="term" value="F:phosphorelay sensor kinase activity"/>
    <property type="evidence" value="ECO:0007669"/>
    <property type="project" value="TreeGrafter"/>
</dbReference>
<keyword evidence="1" id="KW-0597">Phosphoprotein</keyword>
<accession>A0A382M2J7</accession>
<organism evidence="2">
    <name type="scientific">marine metagenome</name>
    <dbReference type="NCBI Taxonomy" id="408172"/>
    <lineage>
        <taxon>unclassified sequences</taxon>
        <taxon>metagenomes</taxon>
        <taxon>ecological metagenomes</taxon>
    </lineage>
</organism>
<dbReference type="AlphaFoldDB" id="A0A382M2J7"/>
<dbReference type="PANTHER" id="PTHR43547">
    <property type="entry name" value="TWO-COMPONENT HISTIDINE KINASE"/>
    <property type="match status" value="1"/>
</dbReference>
<dbReference type="SUPFAM" id="SSF63829">
    <property type="entry name" value="Calcium-dependent phosphotriesterase"/>
    <property type="match status" value="2"/>
</dbReference>
<gene>
    <name evidence="2" type="ORF">METZ01_LOCUS295702</name>
</gene>
<dbReference type="InterPro" id="IPR011110">
    <property type="entry name" value="Reg_prop"/>
</dbReference>
<feature type="non-terminal residue" evidence="2">
    <location>
        <position position="390"/>
    </location>
</feature>
<evidence type="ECO:0000313" key="2">
    <source>
        <dbReference type="EMBL" id="SVC42848.1"/>
    </source>
</evidence>
<dbReference type="PANTHER" id="PTHR43547:SF2">
    <property type="entry name" value="HYBRID SIGNAL TRANSDUCTION HISTIDINE KINASE C"/>
    <property type="match status" value="1"/>
</dbReference>
<protein>
    <recommendedName>
        <fullName evidence="3">Two component regulator three Y domain-containing protein</fullName>
    </recommendedName>
</protein>
<evidence type="ECO:0008006" key="3">
    <source>
        <dbReference type="Google" id="ProtNLM"/>
    </source>
</evidence>
<name>A0A382M2J7_9ZZZZ</name>
<dbReference type="Pfam" id="PF07494">
    <property type="entry name" value="Reg_prop"/>
    <property type="match status" value="4"/>
</dbReference>
<feature type="non-terminal residue" evidence="2">
    <location>
        <position position="1"/>
    </location>
</feature>
<sequence length="390" mass="43660">QFGKIWTVTDHSLNFFNGFWSTISISDTVTCLVFADKNEIWIGTDTGIRRGVLNLNRIDWIDHYTTEHGLLSNRILTMVHRKNGEIWVGTPLGTNRFDGKSWQIVLNEETRIIYEDRDSDLWFVHNTTPNFLSHFDGTNHFTFGLNDGIPNSYIQTIGQDGDGNIWVGTNKGVAIYDGLDWEIVTTADGLIGNNIKVITTDSQGSIWIGTNAGISFQGFSGWTNLTRANGLASNHVSSILSSSNGGIWVGTNDNGLSFSDRSWQPVSTNVQGNHVNVMFSDQNSIIWIGTQNGIFRTNGDDVVQVKRKFGEVREITQDAHGNLWLATSLGVEKFNGFSWERFSVESGTNEVQSICFDRYNHLWISTGVLLFDDPVGFLPDLIRYDGTTFH</sequence>